<evidence type="ECO:0000313" key="2">
    <source>
        <dbReference type="EMBL" id="GBM94232.1"/>
    </source>
</evidence>
<feature type="compositionally biased region" description="Polar residues" evidence="1">
    <location>
        <begin position="218"/>
        <end position="229"/>
    </location>
</feature>
<feature type="region of interest" description="Disordered" evidence="1">
    <location>
        <begin position="166"/>
        <end position="188"/>
    </location>
</feature>
<reference evidence="2 3" key="1">
    <citation type="journal article" date="2019" name="Sci. Rep.">
        <title>Orb-weaving spider Araneus ventricosus genome elucidates the spidroin gene catalogue.</title>
        <authorList>
            <person name="Kono N."/>
            <person name="Nakamura H."/>
            <person name="Ohtoshi R."/>
            <person name="Moran D.A.P."/>
            <person name="Shinohara A."/>
            <person name="Yoshida Y."/>
            <person name="Fujiwara M."/>
            <person name="Mori M."/>
            <person name="Tomita M."/>
            <person name="Arakawa K."/>
        </authorList>
    </citation>
    <scope>NUCLEOTIDE SEQUENCE [LARGE SCALE GENOMIC DNA]</scope>
</reference>
<comment type="caution">
    <text evidence="2">The sequence shown here is derived from an EMBL/GenBank/DDBJ whole genome shotgun (WGS) entry which is preliminary data.</text>
</comment>
<name>A0A4Y2JYC0_ARAVE</name>
<dbReference type="EMBL" id="BGPR01003950">
    <property type="protein sequence ID" value="GBM94232.1"/>
    <property type="molecule type" value="Genomic_DNA"/>
</dbReference>
<dbReference type="AlphaFoldDB" id="A0A4Y2JYC0"/>
<organism evidence="2 3">
    <name type="scientific">Araneus ventricosus</name>
    <name type="common">Orbweaver spider</name>
    <name type="synonym">Epeira ventricosa</name>
    <dbReference type="NCBI Taxonomy" id="182803"/>
    <lineage>
        <taxon>Eukaryota</taxon>
        <taxon>Metazoa</taxon>
        <taxon>Ecdysozoa</taxon>
        <taxon>Arthropoda</taxon>
        <taxon>Chelicerata</taxon>
        <taxon>Arachnida</taxon>
        <taxon>Araneae</taxon>
        <taxon>Araneomorphae</taxon>
        <taxon>Entelegynae</taxon>
        <taxon>Araneoidea</taxon>
        <taxon>Araneidae</taxon>
        <taxon>Araneus</taxon>
    </lineage>
</organism>
<evidence type="ECO:0000313" key="3">
    <source>
        <dbReference type="Proteomes" id="UP000499080"/>
    </source>
</evidence>
<protein>
    <submittedName>
        <fullName evidence="2">Uncharacterized protein</fullName>
    </submittedName>
</protein>
<gene>
    <name evidence="2" type="ORF">AVEN_154443_1</name>
</gene>
<dbReference type="Proteomes" id="UP000499080">
    <property type="component" value="Unassembled WGS sequence"/>
</dbReference>
<keyword evidence="3" id="KW-1185">Reference proteome</keyword>
<sequence>MEGSSPVPVVMEEVSTADWQGAVADLNVNVHKMVLSNWTQNIVQVGDELQRCYQLRFLDGVMERHKEMITVFRTTMRHAPTIGTGSGAQLEVEYTRHLSALQSRVSQFGECPLVNCVYHRANSKKINHKRNRRELEIDNSVDSSAKMRKSSVSVNVDDTSANYETASVSDNVNGSNTNHKSSFKDNVNDKCNTARNCNDNDFKFSDKRHTSTFNVKFNNDGSASLSNENRYQDLPMDESDKTTEIPSEKNPPIMLKRRRSLMQLN</sequence>
<proteinExistence type="predicted"/>
<evidence type="ECO:0000256" key="1">
    <source>
        <dbReference type="SAM" id="MobiDB-lite"/>
    </source>
</evidence>
<feature type="compositionally biased region" description="Polar residues" evidence="1">
    <location>
        <begin position="166"/>
        <end position="180"/>
    </location>
</feature>
<accession>A0A4Y2JYC0</accession>
<feature type="compositionally biased region" description="Basic and acidic residues" evidence="1">
    <location>
        <begin position="238"/>
        <end position="247"/>
    </location>
</feature>
<feature type="region of interest" description="Disordered" evidence="1">
    <location>
        <begin position="218"/>
        <end position="252"/>
    </location>
</feature>